<dbReference type="EMBL" id="SLVM01000032">
    <property type="protein sequence ID" value="TCM76772.1"/>
    <property type="molecule type" value="Genomic_DNA"/>
</dbReference>
<dbReference type="PANTHER" id="PTHR43133:SF25">
    <property type="entry name" value="RNA POLYMERASE SIGMA FACTOR RFAY-RELATED"/>
    <property type="match status" value="1"/>
</dbReference>
<proteinExistence type="inferred from homology"/>
<organism evidence="7 8">
    <name type="scientific">Rhodovulum steppense</name>
    <dbReference type="NCBI Taxonomy" id="540251"/>
    <lineage>
        <taxon>Bacteria</taxon>
        <taxon>Pseudomonadati</taxon>
        <taxon>Pseudomonadota</taxon>
        <taxon>Alphaproteobacteria</taxon>
        <taxon>Rhodobacterales</taxon>
        <taxon>Paracoccaceae</taxon>
        <taxon>Rhodovulum</taxon>
    </lineage>
</organism>
<accession>A0A4R1YJE1</accession>
<dbReference type="PANTHER" id="PTHR43133">
    <property type="entry name" value="RNA POLYMERASE ECF-TYPE SIGMA FACTO"/>
    <property type="match status" value="1"/>
</dbReference>
<dbReference type="GO" id="GO:0003677">
    <property type="term" value="F:DNA binding"/>
    <property type="evidence" value="ECO:0007669"/>
    <property type="project" value="InterPro"/>
</dbReference>
<feature type="domain" description="RNA polymerase sigma factor 70 region 4 type 2" evidence="6">
    <location>
        <begin position="103"/>
        <end position="155"/>
    </location>
</feature>
<evidence type="ECO:0000313" key="8">
    <source>
        <dbReference type="Proteomes" id="UP000295277"/>
    </source>
</evidence>
<evidence type="ECO:0000313" key="7">
    <source>
        <dbReference type="EMBL" id="TCM76772.1"/>
    </source>
</evidence>
<dbReference type="InterPro" id="IPR013249">
    <property type="entry name" value="RNA_pol_sigma70_r4_t2"/>
</dbReference>
<dbReference type="InterPro" id="IPR036388">
    <property type="entry name" value="WH-like_DNA-bd_sf"/>
</dbReference>
<dbReference type="Proteomes" id="UP000295277">
    <property type="component" value="Unassembled WGS sequence"/>
</dbReference>
<keyword evidence="8" id="KW-1185">Reference proteome</keyword>
<keyword evidence="2" id="KW-0805">Transcription regulation</keyword>
<keyword evidence="4" id="KW-0804">Transcription</keyword>
<dbReference type="InterPro" id="IPR007627">
    <property type="entry name" value="RNA_pol_sigma70_r2"/>
</dbReference>
<reference evidence="7 8" key="1">
    <citation type="submission" date="2019-03" db="EMBL/GenBank/DDBJ databases">
        <title>Genomic Encyclopedia of Type Strains, Phase IV (KMG-IV): sequencing the most valuable type-strain genomes for metagenomic binning, comparative biology and taxonomic classification.</title>
        <authorList>
            <person name="Goeker M."/>
        </authorList>
    </citation>
    <scope>NUCLEOTIDE SEQUENCE [LARGE SCALE GENOMIC DNA]</scope>
    <source>
        <strain evidence="7 8">DSM 21153</strain>
    </source>
</reference>
<sequence>MIDVHPFHFLLPPQAAVLFRFALRLAADETRAEDLVQETFLKAWASRDSFTPGTELRGWLFTILRNTFYSSLRKHIREVEDVDGRLTALLFEEAAQEHSVDLNKLISAMARLPEIHRRPVVLMGAYGFSQQEAADACNCAVGTIKSRVSRGRSELGRAFGRDPVEPHGTITHPGPLADRHVGACMSETP</sequence>
<name>A0A4R1YJE1_9RHOB</name>
<evidence type="ECO:0000256" key="3">
    <source>
        <dbReference type="ARBA" id="ARBA00023082"/>
    </source>
</evidence>
<dbReference type="Gene3D" id="1.10.10.10">
    <property type="entry name" value="Winged helix-like DNA-binding domain superfamily/Winged helix DNA-binding domain"/>
    <property type="match status" value="1"/>
</dbReference>
<dbReference type="InterPro" id="IPR039425">
    <property type="entry name" value="RNA_pol_sigma-70-like"/>
</dbReference>
<comment type="similarity">
    <text evidence="1">Belongs to the sigma-70 factor family. ECF subfamily.</text>
</comment>
<dbReference type="InterPro" id="IPR014284">
    <property type="entry name" value="RNA_pol_sigma-70_dom"/>
</dbReference>
<evidence type="ECO:0000256" key="4">
    <source>
        <dbReference type="ARBA" id="ARBA00023163"/>
    </source>
</evidence>
<dbReference type="SUPFAM" id="SSF88659">
    <property type="entry name" value="Sigma3 and sigma4 domains of RNA polymerase sigma factors"/>
    <property type="match status" value="1"/>
</dbReference>
<dbReference type="Gene3D" id="1.10.1740.10">
    <property type="match status" value="1"/>
</dbReference>
<dbReference type="GO" id="GO:0016987">
    <property type="term" value="F:sigma factor activity"/>
    <property type="evidence" value="ECO:0007669"/>
    <property type="project" value="UniProtKB-KW"/>
</dbReference>
<keyword evidence="3" id="KW-0731">Sigma factor</keyword>
<dbReference type="AlphaFoldDB" id="A0A4R1YJE1"/>
<dbReference type="OrthoDB" id="9794372at2"/>
<dbReference type="Pfam" id="PF08281">
    <property type="entry name" value="Sigma70_r4_2"/>
    <property type="match status" value="1"/>
</dbReference>
<evidence type="ECO:0000256" key="2">
    <source>
        <dbReference type="ARBA" id="ARBA00023015"/>
    </source>
</evidence>
<dbReference type="Pfam" id="PF04542">
    <property type="entry name" value="Sigma70_r2"/>
    <property type="match status" value="1"/>
</dbReference>
<dbReference type="GO" id="GO:0006352">
    <property type="term" value="P:DNA-templated transcription initiation"/>
    <property type="evidence" value="ECO:0007669"/>
    <property type="project" value="InterPro"/>
</dbReference>
<dbReference type="InterPro" id="IPR013325">
    <property type="entry name" value="RNA_pol_sigma_r2"/>
</dbReference>
<dbReference type="CDD" id="cd06171">
    <property type="entry name" value="Sigma70_r4"/>
    <property type="match status" value="1"/>
</dbReference>
<protein>
    <submittedName>
        <fullName evidence="7">RNA polymerase sigma-70 factor (ECF subfamily)</fullName>
    </submittedName>
</protein>
<evidence type="ECO:0000256" key="1">
    <source>
        <dbReference type="ARBA" id="ARBA00010641"/>
    </source>
</evidence>
<evidence type="ECO:0000259" key="5">
    <source>
        <dbReference type="Pfam" id="PF04542"/>
    </source>
</evidence>
<feature type="domain" description="RNA polymerase sigma-70 region 2" evidence="5">
    <location>
        <begin position="18"/>
        <end position="75"/>
    </location>
</feature>
<dbReference type="InterPro" id="IPR013324">
    <property type="entry name" value="RNA_pol_sigma_r3/r4-like"/>
</dbReference>
<dbReference type="RefSeq" id="WP_132696564.1">
    <property type="nucleotide sequence ID" value="NZ_SLVM01000032.1"/>
</dbReference>
<evidence type="ECO:0000259" key="6">
    <source>
        <dbReference type="Pfam" id="PF08281"/>
    </source>
</evidence>
<comment type="caution">
    <text evidence="7">The sequence shown here is derived from an EMBL/GenBank/DDBJ whole genome shotgun (WGS) entry which is preliminary data.</text>
</comment>
<gene>
    <name evidence="7" type="ORF">EV216_13211</name>
</gene>
<dbReference type="NCBIfam" id="TIGR02937">
    <property type="entry name" value="sigma70-ECF"/>
    <property type="match status" value="1"/>
</dbReference>
<dbReference type="SUPFAM" id="SSF88946">
    <property type="entry name" value="Sigma2 domain of RNA polymerase sigma factors"/>
    <property type="match status" value="1"/>
</dbReference>